<feature type="region of interest" description="Disordered" evidence="10">
    <location>
        <begin position="480"/>
        <end position="530"/>
    </location>
</feature>
<dbReference type="PROSITE" id="PS50294">
    <property type="entry name" value="WD_REPEATS_REGION"/>
    <property type="match status" value="1"/>
</dbReference>
<evidence type="ECO:0000256" key="4">
    <source>
        <dbReference type="ARBA" id="ARBA00022737"/>
    </source>
</evidence>
<evidence type="ECO:0000256" key="7">
    <source>
        <dbReference type="ARBA" id="ARBA00023204"/>
    </source>
</evidence>
<dbReference type="Pfam" id="PF24105">
    <property type="entry name" value="Beta-prop_CAF1B_HIR1"/>
    <property type="match status" value="2"/>
</dbReference>
<dbReference type="GO" id="GO:0006281">
    <property type="term" value="P:DNA repair"/>
    <property type="evidence" value="ECO:0007669"/>
    <property type="project" value="UniProtKB-KW"/>
</dbReference>
<dbReference type="InterPro" id="IPR055410">
    <property type="entry name" value="Beta-prop_CAF1B_HIR1"/>
</dbReference>
<accession>A0A448YGK2</accession>
<reference evidence="12 13" key="1">
    <citation type="submission" date="2018-12" db="EMBL/GenBank/DDBJ databases">
        <authorList>
            <person name="Tiukova I."/>
            <person name="Dainat J."/>
        </authorList>
    </citation>
    <scope>NUCLEOTIDE SEQUENCE [LARGE SCALE GENOMIC DNA]</scope>
</reference>
<dbReference type="SUPFAM" id="SSF50978">
    <property type="entry name" value="WD40 repeat-like"/>
    <property type="match status" value="1"/>
</dbReference>
<dbReference type="InterPro" id="IPR045145">
    <property type="entry name" value="PTHR15271"/>
</dbReference>
<evidence type="ECO:0000256" key="8">
    <source>
        <dbReference type="ARBA" id="ARBA00023242"/>
    </source>
</evidence>
<keyword evidence="5" id="KW-0227">DNA damage</keyword>
<evidence type="ECO:0000256" key="10">
    <source>
        <dbReference type="SAM" id="MobiDB-lite"/>
    </source>
</evidence>
<dbReference type="Gene3D" id="2.130.10.10">
    <property type="entry name" value="YVTN repeat-like/Quinoprotein amine dehydrogenase"/>
    <property type="match status" value="2"/>
</dbReference>
<dbReference type="FunCoup" id="A0A448YGK2">
    <property type="interactions" value="836"/>
</dbReference>
<evidence type="ECO:0000313" key="13">
    <source>
        <dbReference type="Proteomes" id="UP000290900"/>
    </source>
</evidence>
<feature type="region of interest" description="Disordered" evidence="10">
    <location>
        <begin position="235"/>
        <end position="294"/>
    </location>
</feature>
<dbReference type="AlphaFoldDB" id="A0A448YGK2"/>
<feature type="compositionally biased region" description="Basic and acidic residues" evidence="10">
    <location>
        <begin position="554"/>
        <end position="592"/>
    </location>
</feature>
<dbReference type="InterPro" id="IPR001680">
    <property type="entry name" value="WD40_rpt"/>
</dbReference>
<evidence type="ECO:0000256" key="2">
    <source>
        <dbReference type="ARBA" id="ARBA00007306"/>
    </source>
</evidence>
<dbReference type="PANTHER" id="PTHR15271">
    <property type="entry name" value="CHROMATIN ASSEMBLY FACTOR 1 SUBUNIT B"/>
    <property type="match status" value="1"/>
</dbReference>
<evidence type="ECO:0000256" key="3">
    <source>
        <dbReference type="ARBA" id="ARBA00022574"/>
    </source>
</evidence>
<feature type="repeat" description="WD" evidence="9">
    <location>
        <begin position="173"/>
        <end position="206"/>
    </location>
</feature>
<dbReference type="InParanoid" id="A0A448YGK2"/>
<feature type="compositionally biased region" description="Basic and acidic residues" evidence="10">
    <location>
        <begin position="235"/>
        <end position="245"/>
    </location>
</feature>
<organism evidence="12 13">
    <name type="scientific">Brettanomyces naardenensis</name>
    <name type="common">Yeast</name>
    <dbReference type="NCBI Taxonomy" id="13370"/>
    <lineage>
        <taxon>Eukaryota</taxon>
        <taxon>Fungi</taxon>
        <taxon>Dikarya</taxon>
        <taxon>Ascomycota</taxon>
        <taxon>Saccharomycotina</taxon>
        <taxon>Pichiomycetes</taxon>
        <taxon>Pichiales</taxon>
        <taxon>Pichiaceae</taxon>
        <taxon>Brettanomyces</taxon>
    </lineage>
</organism>
<feature type="compositionally biased region" description="Polar residues" evidence="10">
    <location>
        <begin position="508"/>
        <end position="519"/>
    </location>
</feature>
<comment type="similarity">
    <text evidence="2">Belongs to the WD repeat HIR1 family.</text>
</comment>
<keyword evidence="8" id="KW-0539">Nucleus</keyword>
<comment type="subcellular location">
    <subcellularLocation>
        <location evidence="1">Nucleus</location>
    </subcellularLocation>
</comment>
<dbReference type="Proteomes" id="UP000290900">
    <property type="component" value="Unassembled WGS sequence"/>
</dbReference>
<dbReference type="PANTHER" id="PTHR15271:SF4">
    <property type="entry name" value="CHROMATIN ASSEMBLY FACTOR 1 SUBUNIT B"/>
    <property type="match status" value="1"/>
</dbReference>
<feature type="repeat" description="WD" evidence="9">
    <location>
        <begin position="138"/>
        <end position="172"/>
    </location>
</feature>
<dbReference type="STRING" id="13370.A0A448YGK2"/>
<dbReference type="GO" id="GO:0006335">
    <property type="term" value="P:DNA replication-dependent chromatin assembly"/>
    <property type="evidence" value="ECO:0007669"/>
    <property type="project" value="InterPro"/>
</dbReference>
<sequence>MPMSIPLLAAKTLTLHWHDNSGPVYSVDFQPRVDGQRSARLATGGGDFNVRIWRLVYGKEDGQVESVEYLSTLPKHTQAVNCVRFNPTGEYLASAADDGTVLIWALSDTIIREFGSEDEDIKESWFLKTSCFTALSEVYDICWSPDSRYICCGSMDNIVRIFNVSTGIKVREIAQHSHYVQGVAWDPRNEYICSQSADRSVNIYKILSEPGTELKVSPTAFYKIYRAELPTARIQEREKDVKDESPVASPVPATPMLAVPTSSPIPMSPPTQTPRHKRTYSNSSTSSSHSTNRCPSPLALPAVMPAPYKTVHLFHNEMLPSFFRRLAFSPDGSLLLTVSGIYKIPNSASDPINTVYIHTRLGLNRPPVAHLPGFKKPAIAVRFSPVIYKLIPGTRSCFSLPYRMVFAVATQDSVVVFDTQHLKPLGIAANIHYNVITDICWSADGRVLLASSTDTFVSSMILSDELLGSEVESYDAPDFVKTHPLKRPQSTAPSPKITDSKLAKPSTVKETPSITEMLQSSSSASTALSLGVPNDSSRIRLIDTTDIEEEDEVVFVRESKGDKLESRSEDKSEGKSGEKSAEKSMDKSEENKRRRIQPTLVSSGHIH</sequence>
<dbReference type="PROSITE" id="PS50082">
    <property type="entry name" value="WD_REPEATS_2"/>
    <property type="match status" value="3"/>
</dbReference>
<keyword evidence="13" id="KW-1185">Reference proteome</keyword>
<feature type="repeat" description="WD" evidence="9">
    <location>
        <begin position="73"/>
        <end position="104"/>
    </location>
</feature>
<keyword evidence="7" id="KW-0234">DNA repair</keyword>
<dbReference type="GO" id="GO:0006334">
    <property type="term" value="P:nucleosome assembly"/>
    <property type="evidence" value="ECO:0007669"/>
    <property type="project" value="TreeGrafter"/>
</dbReference>
<dbReference type="OrthoDB" id="71227at2759"/>
<feature type="domain" description="CAF1B/HIR1 beta-propeller" evidence="11">
    <location>
        <begin position="15"/>
        <end position="208"/>
    </location>
</feature>
<dbReference type="GO" id="GO:0005634">
    <property type="term" value="C:nucleus"/>
    <property type="evidence" value="ECO:0007669"/>
    <property type="project" value="UniProtKB-SubCell"/>
</dbReference>
<evidence type="ECO:0000256" key="5">
    <source>
        <dbReference type="ARBA" id="ARBA00022763"/>
    </source>
</evidence>
<feature type="region of interest" description="Disordered" evidence="10">
    <location>
        <begin position="552"/>
        <end position="607"/>
    </location>
</feature>
<feature type="compositionally biased region" description="Low complexity" evidence="10">
    <location>
        <begin position="520"/>
        <end position="530"/>
    </location>
</feature>
<keyword evidence="6" id="KW-0156">Chromatin regulator</keyword>
<evidence type="ECO:0000256" key="6">
    <source>
        <dbReference type="ARBA" id="ARBA00022853"/>
    </source>
</evidence>
<keyword evidence="3 9" id="KW-0853">WD repeat</keyword>
<gene>
    <name evidence="12" type="ORF">BRENAR_LOCUS785</name>
</gene>
<dbReference type="GO" id="GO:0033186">
    <property type="term" value="C:CAF-1 complex"/>
    <property type="evidence" value="ECO:0007669"/>
    <property type="project" value="TreeGrafter"/>
</dbReference>
<evidence type="ECO:0000313" key="12">
    <source>
        <dbReference type="EMBL" id="VEU20050.1"/>
    </source>
</evidence>
<dbReference type="InterPro" id="IPR015943">
    <property type="entry name" value="WD40/YVTN_repeat-like_dom_sf"/>
</dbReference>
<proteinExistence type="inferred from homology"/>
<feature type="compositionally biased region" description="Low complexity" evidence="10">
    <location>
        <begin position="281"/>
        <end position="292"/>
    </location>
</feature>
<protein>
    <submittedName>
        <fullName evidence="12">DEKNAAC100866</fullName>
    </submittedName>
</protein>
<keyword evidence="4" id="KW-0677">Repeat</keyword>
<dbReference type="SMART" id="SM00320">
    <property type="entry name" value="WD40"/>
    <property type="match status" value="6"/>
</dbReference>
<name>A0A448YGK2_BRENA</name>
<feature type="domain" description="CAF1B/HIR1 beta-propeller" evidence="11">
    <location>
        <begin position="273"/>
        <end position="464"/>
    </location>
</feature>
<dbReference type="EMBL" id="CAACVR010000001">
    <property type="protein sequence ID" value="VEU20050.1"/>
    <property type="molecule type" value="Genomic_DNA"/>
</dbReference>
<evidence type="ECO:0000256" key="1">
    <source>
        <dbReference type="ARBA" id="ARBA00004123"/>
    </source>
</evidence>
<dbReference type="InterPro" id="IPR036322">
    <property type="entry name" value="WD40_repeat_dom_sf"/>
</dbReference>
<evidence type="ECO:0000259" key="11">
    <source>
        <dbReference type="Pfam" id="PF24105"/>
    </source>
</evidence>
<evidence type="ECO:0000256" key="9">
    <source>
        <dbReference type="PROSITE-ProRule" id="PRU00221"/>
    </source>
</evidence>